<evidence type="ECO:0000313" key="5">
    <source>
        <dbReference type="Proteomes" id="UP001497600"/>
    </source>
</evidence>
<organism evidence="4 5">
    <name type="scientific">[Candida] anglica</name>
    <dbReference type="NCBI Taxonomy" id="148631"/>
    <lineage>
        <taxon>Eukaryota</taxon>
        <taxon>Fungi</taxon>
        <taxon>Dikarya</taxon>
        <taxon>Ascomycota</taxon>
        <taxon>Saccharomycotina</taxon>
        <taxon>Pichiomycetes</taxon>
        <taxon>Debaryomycetaceae</taxon>
        <taxon>Kurtzmaniella</taxon>
    </lineage>
</organism>
<dbReference type="Gene3D" id="3.30.1370.10">
    <property type="entry name" value="K Homology domain, type 1"/>
    <property type="match status" value="1"/>
</dbReference>
<dbReference type="SMART" id="SM00322">
    <property type="entry name" value="KH"/>
    <property type="match status" value="1"/>
</dbReference>
<evidence type="ECO:0000313" key="4">
    <source>
        <dbReference type="EMBL" id="CAK7915938.1"/>
    </source>
</evidence>
<name>A0ABP0EJF1_9ASCO</name>
<dbReference type="InterPro" id="IPR036612">
    <property type="entry name" value="KH_dom_type_1_sf"/>
</dbReference>
<sequence length="290" mass="33570">MTDTIQTSDEDNFFNSIISVELSKKDIMNRIISPHNVEFDLIYQESSPEVTFTIIISTLDCIDFLLRNQIYGSSGQGRSSIKIEKNSLVEFTMTLFIGKDLCKTMFQRINLIVSKREMFQLCRFGKVTSNGYIVNVSVHEMLQLRSKGCIKQLKLSFYWPIQSKRYLQQERNEGVFEVEQDQEEEVLEEVEEEEEEEEKAAEYITKEITLTQADVTYIIGRHGSRIDHFRVASGCRIKILESSTHKDIMLSRQRTPQTITISGPLYKVQEAIKMIQNDLNPRNGLDDTII</sequence>
<keyword evidence="1" id="KW-0694">RNA-binding</keyword>
<accession>A0ABP0EJF1</accession>
<evidence type="ECO:0000256" key="1">
    <source>
        <dbReference type="PROSITE-ProRule" id="PRU00117"/>
    </source>
</evidence>
<dbReference type="Pfam" id="PF00013">
    <property type="entry name" value="KH_1"/>
    <property type="match status" value="1"/>
</dbReference>
<evidence type="ECO:0000259" key="3">
    <source>
        <dbReference type="SMART" id="SM00322"/>
    </source>
</evidence>
<dbReference type="PROSITE" id="PS50084">
    <property type="entry name" value="KH_TYPE_1"/>
    <property type="match status" value="1"/>
</dbReference>
<evidence type="ECO:0000256" key="2">
    <source>
        <dbReference type="SAM" id="Coils"/>
    </source>
</evidence>
<dbReference type="InterPro" id="IPR004088">
    <property type="entry name" value="KH_dom_type_1"/>
</dbReference>
<keyword evidence="5" id="KW-1185">Reference proteome</keyword>
<dbReference type="CDD" id="cd00105">
    <property type="entry name" value="KH-I"/>
    <property type="match status" value="1"/>
</dbReference>
<dbReference type="EMBL" id="OZ004259">
    <property type="protein sequence ID" value="CAK7915938.1"/>
    <property type="molecule type" value="Genomic_DNA"/>
</dbReference>
<dbReference type="InterPro" id="IPR004087">
    <property type="entry name" value="KH_dom"/>
</dbReference>
<proteinExistence type="predicted"/>
<reference evidence="4 5" key="1">
    <citation type="submission" date="2024-01" db="EMBL/GenBank/DDBJ databases">
        <authorList>
            <consortium name="Genoscope - CEA"/>
            <person name="William W."/>
        </authorList>
    </citation>
    <scope>NUCLEOTIDE SEQUENCE [LARGE SCALE GENOMIC DNA]</scope>
    <source>
        <strain evidence="4 5">29B2s-10</strain>
    </source>
</reference>
<feature type="coiled-coil region" evidence="2">
    <location>
        <begin position="176"/>
        <end position="207"/>
    </location>
</feature>
<protein>
    <recommendedName>
        <fullName evidence="3">K Homology domain-containing protein</fullName>
    </recommendedName>
</protein>
<keyword evidence="2" id="KW-0175">Coiled coil</keyword>
<dbReference type="SUPFAM" id="SSF54791">
    <property type="entry name" value="Eukaryotic type KH-domain (KH-domain type I)"/>
    <property type="match status" value="1"/>
</dbReference>
<feature type="domain" description="K Homology" evidence="3">
    <location>
        <begin position="202"/>
        <end position="280"/>
    </location>
</feature>
<gene>
    <name evidence="4" type="ORF">CAAN4_G01552</name>
</gene>
<dbReference type="Proteomes" id="UP001497600">
    <property type="component" value="Chromosome G"/>
</dbReference>